<keyword evidence="4" id="KW-1185">Reference proteome</keyword>
<accession>A0A915D7Q7</accession>
<dbReference type="GO" id="GO:0005667">
    <property type="term" value="C:transcription regulator complex"/>
    <property type="evidence" value="ECO:0007669"/>
    <property type="project" value="TreeGrafter"/>
</dbReference>
<dbReference type="AlphaFoldDB" id="A0A915D7Q7"/>
<sequence>MSAGQPKSRNVKLEDQQYDTIGQQIILEGAQKPWMACAFYTTVWQAAPLGAQEPAFKYSVSKLLNICNLSVLEFFEKLNKWAEMILAKGRLLEHINRVQANLAVSTVVYKKFLPIFRRVFVNHSDKTSAKSRANQIQGAINTAHVFEFSWLMFIALKKQFAGSVDDLMNSFHLLLCVVELVFVALKDLKLNSLINADFANTLTTKDETALESLCEMFEGVVLDAKHFQVHWLAPKLRKLTEDSVIVGSTKMGGLLTDINTNKKAFDSLYEEKMLKKSEVDERIFLSAATTNMDTVFNEALDATTITMLRRSNPNDASWAIDAELLLRMSTQNCLEKLNSQRNVQSQPSSKSYVITPEQFCPTTPITVSAHRSQKMAELLVEDFKNNENFDRLLAQCRDNPKTFIAERVALLEERLFLRVEQEKTAKGGGYDSNFSTTIKQRKENVEALFYRLLYQVISYDRERGANGGVESTEDLSTILYKVDFIGSLWICALELVVFTYASEREFPWSAEVAQVAPVNFYKIIELIVRAEPDLSREMVKHLNKVEERVLEELAWSMDSPLRALSLSSYDSYGAVKRHRLDYDDEYDTMEEDQREELLDNAGIPPRSKRPATDDYNVDTQQQQEFTQGVQALPSSITVFSERSTT</sequence>
<dbReference type="GO" id="GO:0005634">
    <property type="term" value="C:nucleus"/>
    <property type="evidence" value="ECO:0007669"/>
    <property type="project" value="InterPro"/>
</dbReference>
<dbReference type="Pfam" id="PF11934">
    <property type="entry name" value="DUF3452"/>
    <property type="match status" value="1"/>
</dbReference>
<evidence type="ECO:0000313" key="4">
    <source>
        <dbReference type="Proteomes" id="UP000887574"/>
    </source>
</evidence>
<dbReference type="InterPro" id="IPR036915">
    <property type="entry name" value="Cyclin-like_sf"/>
</dbReference>
<dbReference type="GO" id="GO:0006357">
    <property type="term" value="P:regulation of transcription by RNA polymerase II"/>
    <property type="evidence" value="ECO:0007669"/>
    <property type="project" value="InterPro"/>
</dbReference>
<evidence type="ECO:0000259" key="3">
    <source>
        <dbReference type="SMART" id="SM01368"/>
    </source>
</evidence>
<dbReference type="InterPro" id="IPR024599">
    <property type="entry name" value="RB_N"/>
</dbReference>
<feature type="domain" description="Retinoblastoma-associated protein A-box" evidence="3">
    <location>
        <begin position="363"/>
        <end position="565"/>
    </location>
</feature>
<evidence type="ECO:0000259" key="2">
    <source>
        <dbReference type="SMART" id="SM01367"/>
    </source>
</evidence>
<dbReference type="GO" id="GO:0000785">
    <property type="term" value="C:chromatin"/>
    <property type="evidence" value="ECO:0007669"/>
    <property type="project" value="TreeGrafter"/>
</dbReference>
<dbReference type="GO" id="GO:0030154">
    <property type="term" value="P:cell differentiation"/>
    <property type="evidence" value="ECO:0007669"/>
    <property type="project" value="TreeGrafter"/>
</dbReference>
<organism evidence="4 5">
    <name type="scientific">Ditylenchus dipsaci</name>
    <dbReference type="NCBI Taxonomy" id="166011"/>
    <lineage>
        <taxon>Eukaryota</taxon>
        <taxon>Metazoa</taxon>
        <taxon>Ecdysozoa</taxon>
        <taxon>Nematoda</taxon>
        <taxon>Chromadorea</taxon>
        <taxon>Rhabditida</taxon>
        <taxon>Tylenchina</taxon>
        <taxon>Tylenchomorpha</taxon>
        <taxon>Sphaerularioidea</taxon>
        <taxon>Anguinidae</taxon>
        <taxon>Anguininae</taxon>
        <taxon>Ditylenchus</taxon>
    </lineage>
</organism>
<dbReference type="Proteomes" id="UP000887574">
    <property type="component" value="Unplaced"/>
</dbReference>
<dbReference type="SMART" id="SM01368">
    <property type="entry name" value="RB_A"/>
    <property type="match status" value="1"/>
</dbReference>
<dbReference type="SMART" id="SM01367">
    <property type="entry name" value="DUF3452"/>
    <property type="match status" value="1"/>
</dbReference>
<proteinExistence type="predicted"/>
<feature type="domain" description="Retinoblastoma-associated protein N-terminal" evidence="2">
    <location>
        <begin position="41"/>
        <end position="184"/>
    </location>
</feature>
<protein>
    <submittedName>
        <fullName evidence="5">Retinoblastoma-associated protein</fullName>
    </submittedName>
</protein>
<dbReference type="GO" id="GO:0000977">
    <property type="term" value="F:RNA polymerase II transcription regulatory region sequence-specific DNA binding"/>
    <property type="evidence" value="ECO:0007669"/>
    <property type="project" value="TreeGrafter"/>
</dbReference>
<dbReference type="InterPro" id="IPR028309">
    <property type="entry name" value="RB_fam"/>
</dbReference>
<reference evidence="5" key="1">
    <citation type="submission" date="2022-11" db="UniProtKB">
        <authorList>
            <consortium name="WormBaseParasite"/>
        </authorList>
    </citation>
    <scope>IDENTIFICATION</scope>
</reference>
<evidence type="ECO:0000313" key="5">
    <source>
        <dbReference type="WBParaSite" id="jg16433"/>
    </source>
</evidence>
<dbReference type="GO" id="GO:2000134">
    <property type="term" value="P:negative regulation of G1/S transition of mitotic cell cycle"/>
    <property type="evidence" value="ECO:0007669"/>
    <property type="project" value="TreeGrafter"/>
</dbReference>
<feature type="region of interest" description="Disordered" evidence="1">
    <location>
        <begin position="596"/>
        <end position="617"/>
    </location>
</feature>
<evidence type="ECO:0000256" key="1">
    <source>
        <dbReference type="SAM" id="MobiDB-lite"/>
    </source>
</evidence>
<dbReference type="Gene3D" id="1.10.472.10">
    <property type="entry name" value="Cyclin-like"/>
    <property type="match status" value="1"/>
</dbReference>
<dbReference type="Pfam" id="PF01858">
    <property type="entry name" value="RB_A"/>
    <property type="match status" value="1"/>
</dbReference>
<dbReference type="InterPro" id="IPR002720">
    <property type="entry name" value="RB_A"/>
</dbReference>
<dbReference type="SUPFAM" id="SSF47954">
    <property type="entry name" value="Cyclin-like"/>
    <property type="match status" value="1"/>
</dbReference>
<dbReference type="WBParaSite" id="jg16433">
    <property type="protein sequence ID" value="jg16433"/>
    <property type="gene ID" value="jg16433"/>
</dbReference>
<dbReference type="PANTHER" id="PTHR13742">
    <property type="entry name" value="RETINOBLASTOMA-ASSOCIATED PROTEIN RB -RELATED"/>
    <property type="match status" value="1"/>
</dbReference>
<dbReference type="Gene3D" id="1.10.472.140">
    <property type="match status" value="1"/>
</dbReference>
<dbReference type="PANTHER" id="PTHR13742:SF17">
    <property type="entry name" value="RE32990P-RELATED"/>
    <property type="match status" value="1"/>
</dbReference>
<name>A0A915D7Q7_9BILA</name>